<dbReference type="EMBL" id="SJOI01000001">
    <property type="protein sequence ID" value="TCL05057.1"/>
    <property type="molecule type" value="Genomic_DNA"/>
</dbReference>
<keyword evidence="4" id="KW-0804">Transcription</keyword>
<dbReference type="InterPro" id="IPR000847">
    <property type="entry name" value="LysR_HTH_N"/>
</dbReference>
<evidence type="ECO:0000256" key="1">
    <source>
        <dbReference type="ARBA" id="ARBA00009437"/>
    </source>
</evidence>
<protein>
    <submittedName>
        <fullName evidence="6">LysR family transcriptional regulator</fullName>
    </submittedName>
</protein>
<dbReference type="Pfam" id="PF03466">
    <property type="entry name" value="LysR_substrate"/>
    <property type="match status" value="1"/>
</dbReference>
<dbReference type="Pfam" id="PF00126">
    <property type="entry name" value="HTH_1"/>
    <property type="match status" value="1"/>
</dbReference>
<gene>
    <name evidence="6" type="ORF">EZJ58_3213</name>
</gene>
<dbReference type="SUPFAM" id="SSF53850">
    <property type="entry name" value="Periplasmic binding protein-like II"/>
    <property type="match status" value="1"/>
</dbReference>
<comment type="similarity">
    <text evidence="1">Belongs to the LysR transcriptional regulatory family.</text>
</comment>
<reference evidence="6 7" key="1">
    <citation type="submission" date="2019-02" db="EMBL/GenBank/DDBJ databases">
        <title>Investigation of anaerobic lignin degradation for improved lignocellulosic biofuels.</title>
        <authorList>
            <person name="Deangelis K."/>
        </authorList>
    </citation>
    <scope>NUCLEOTIDE SEQUENCE [LARGE SCALE GENOMIC DNA]</scope>
    <source>
        <strain evidence="6 7">159R</strain>
    </source>
</reference>
<keyword evidence="2" id="KW-0805">Transcription regulation</keyword>
<comment type="caution">
    <text evidence="6">The sequence shown here is derived from an EMBL/GenBank/DDBJ whole genome shotgun (WGS) entry which is preliminary data.</text>
</comment>
<dbReference type="Gene3D" id="3.40.190.290">
    <property type="match status" value="1"/>
</dbReference>
<name>A0A4R1NDV1_9GAMM</name>
<organism evidence="6 7">
    <name type="scientific">Sodalis ligni</name>
    <dbReference type="NCBI Taxonomy" id="2697027"/>
    <lineage>
        <taxon>Bacteria</taxon>
        <taxon>Pseudomonadati</taxon>
        <taxon>Pseudomonadota</taxon>
        <taxon>Gammaproteobacteria</taxon>
        <taxon>Enterobacterales</taxon>
        <taxon>Bruguierivoracaceae</taxon>
        <taxon>Sodalis</taxon>
    </lineage>
</organism>
<dbReference type="InterPro" id="IPR058163">
    <property type="entry name" value="LysR-type_TF_proteobact-type"/>
</dbReference>
<dbReference type="RefSeq" id="WP_132923789.1">
    <property type="nucleotide sequence ID" value="NZ_SJOI01000001.1"/>
</dbReference>
<dbReference type="CDD" id="cd08422">
    <property type="entry name" value="PBP2_CrgA_like"/>
    <property type="match status" value="1"/>
</dbReference>
<accession>A0A4R1NDV1</accession>
<dbReference type="GO" id="GO:0003700">
    <property type="term" value="F:DNA-binding transcription factor activity"/>
    <property type="evidence" value="ECO:0007669"/>
    <property type="project" value="InterPro"/>
</dbReference>
<evidence type="ECO:0000256" key="4">
    <source>
        <dbReference type="ARBA" id="ARBA00023163"/>
    </source>
</evidence>
<evidence type="ECO:0000256" key="3">
    <source>
        <dbReference type="ARBA" id="ARBA00023125"/>
    </source>
</evidence>
<proteinExistence type="inferred from homology"/>
<dbReference type="InterPro" id="IPR036388">
    <property type="entry name" value="WH-like_DNA-bd_sf"/>
</dbReference>
<dbReference type="PANTHER" id="PTHR30537">
    <property type="entry name" value="HTH-TYPE TRANSCRIPTIONAL REGULATOR"/>
    <property type="match status" value="1"/>
</dbReference>
<dbReference type="AlphaFoldDB" id="A0A4R1NDV1"/>
<dbReference type="SUPFAM" id="SSF46785">
    <property type="entry name" value="Winged helix' DNA-binding domain"/>
    <property type="match status" value="1"/>
</dbReference>
<dbReference type="FunFam" id="1.10.10.10:FF:000001">
    <property type="entry name" value="LysR family transcriptional regulator"/>
    <property type="match status" value="1"/>
</dbReference>
<dbReference type="Gene3D" id="1.10.10.10">
    <property type="entry name" value="Winged helix-like DNA-binding domain superfamily/Winged helix DNA-binding domain"/>
    <property type="match status" value="1"/>
</dbReference>
<evidence type="ECO:0000256" key="2">
    <source>
        <dbReference type="ARBA" id="ARBA00023015"/>
    </source>
</evidence>
<evidence type="ECO:0000313" key="7">
    <source>
        <dbReference type="Proteomes" id="UP000294555"/>
    </source>
</evidence>
<dbReference type="PROSITE" id="PS50931">
    <property type="entry name" value="HTH_LYSR"/>
    <property type="match status" value="1"/>
</dbReference>
<dbReference type="Proteomes" id="UP000294555">
    <property type="component" value="Unassembled WGS sequence"/>
</dbReference>
<evidence type="ECO:0000313" key="6">
    <source>
        <dbReference type="EMBL" id="TCL05057.1"/>
    </source>
</evidence>
<keyword evidence="7" id="KW-1185">Reference proteome</keyword>
<feature type="domain" description="HTH lysR-type" evidence="5">
    <location>
        <begin position="16"/>
        <end position="65"/>
    </location>
</feature>
<dbReference type="InterPro" id="IPR036390">
    <property type="entry name" value="WH_DNA-bd_sf"/>
</dbReference>
<keyword evidence="3" id="KW-0238">DNA-binding</keyword>
<dbReference type="OrthoDB" id="9815676at2"/>
<evidence type="ECO:0000259" key="5">
    <source>
        <dbReference type="PROSITE" id="PS50931"/>
    </source>
</evidence>
<dbReference type="PANTHER" id="PTHR30537:SF5">
    <property type="entry name" value="HTH-TYPE TRANSCRIPTIONAL ACTIVATOR TTDR-RELATED"/>
    <property type="match status" value="1"/>
</dbReference>
<dbReference type="GO" id="GO:0003677">
    <property type="term" value="F:DNA binding"/>
    <property type="evidence" value="ECO:0007669"/>
    <property type="project" value="UniProtKB-KW"/>
</dbReference>
<sequence>MSIPPLPSGLLQLLWFVRIVEAGSFAEAARRAGTTTSSMSKAVSRFEKAHGVRLLHRTTHSLSLTDEGDRLLVEGRRLISELAQAENLLADLGNGGASGRVRIAAPAAFARRCIMPELPVFLRTHPEIQIELQFGDDIADLAARGIDIAIRAGELGGWPGYVSRELYRFPWIACASPDYLQRHSIPDTPSALSSHALIGFRNKATGQIDNWHFTSPATGDDVRHIPRAEHVFDDGEMVWEMVRAGFGICWAPSWLGLDDLRSGRVVEILKEWRTDASTLSAVRLQRRLTPRRTQIVMDFIAALPSSWQV</sequence>
<dbReference type="InterPro" id="IPR005119">
    <property type="entry name" value="LysR_subst-bd"/>
</dbReference>